<dbReference type="Gene3D" id="1.10.1200.10">
    <property type="entry name" value="ACP-like"/>
    <property type="match status" value="1"/>
</dbReference>
<reference evidence="4 5" key="1">
    <citation type="journal article" date="2016" name="Genome Announc.">
        <title>Complete Genome Sequence of Thiostrepton-Producing Streptomyces laurentii ATCC 31255.</title>
        <authorList>
            <person name="Doi K."/>
            <person name="Fujino Y."/>
            <person name="Nagayoshi Y."/>
            <person name="Ohshima T."/>
            <person name="Ogata S."/>
        </authorList>
    </citation>
    <scope>NUCLEOTIDE SEQUENCE [LARGE SCALE GENOMIC DNA]</scope>
    <source>
        <strain evidence="4 5">ATCC 31255</strain>
    </source>
</reference>
<dbReference type="Proteomes" id="UP000217676">
    <property type="component" value="Chromosome"/>
</dbReference>
<evidence type="ECO:0000256" key="1">
    <source>
        <dbReference type="ARBA" id="ARBA00022450"/>
    </source>
</evidence>
<dbReference type="GO" id="GO:0044550">
    <property type="term" value="P:secondary metabolite biosynthetic process"/>
    <property type="evidence" value="ECO:0007669"/>
    <property type="project" value="TreeGrafter"/>
</dbReference>
<dbReference type="SMART" id="SM00823">
    <property type="entry name" value="PKS_PP"/>
    <property type="match status" value="1"/>
</dbReference>
<dbReference type="EMBL" id="AP017424">
    <property type="protein sequence ID" value="BAU87746.1"/>
    <property type="molecule type" value="Genomic_DNA"/>
</dbReference>
<dbReference type="GO" id="GO:0043041">
    <property type="term" value="P:amino acid activation for nonribosomal peptide biosynthetic process"/>
    <property type="evidence" value="ECO:0007669"/>
    <property type="project" value="TreeGrafter"/>
</dbReference>
<sequence>MGTTAVAEIWQEVLGVPVADDDDFFALGGQSLAAMEVVAALRRRLGVHVRVRVLLEHPVLADFVAQLTLSGDPVPDRS</sequence>
<dbReference type="PROSITE" id="PS50075">
    <property type="entry name" value="CARRIER"/>
    <property type="match status" value="1"/>
</dbReference>
<dbReference type="InterPro" id="IPR009081">
    <property type="entry name" value="PP-bd_ACP"/>
</dbReference>
<protein>
    <submittedName>
        <fullName evidence="4">Non-ribosomal peptide synthetase-like protein</fullName>
    </submittedName>
</protein>
<dbReference type="PANTHER" id="PTHR45527:SF1">
    <property type="entry name" value="FATTY ACID SYNTHASE"/>
    <property type="match status" value="1"/>
</dbReference>
<evidence type="ECO:0000313" key="4">
    <source>
        <dbReference type="EMBL" id="BAU87746.1"/>
    </source>
</evidence>
<dbReference type="Pfam" id="PF00550">
    <property type="entry name" value="PP-binding"/>
    <property type="match status" value="1"/>
</dbReference>
<feature type="domain" description="Carrier" evidence="3">
    <location>
        <begin position="1"/>
        <end position="71"/>
    </location>
</feature>
<dbReference type="InterPro" id="IPR036736">
    <property type="entry name" value="ACP-like_sf"/>
</dbReference>
<dbReference type="KEGG" id="slau:SLA_6880"/>
<name>A0A160P8Q4_STRLU</name>
<keyword evidence="5" id="KW-1185">Reference proteome</keyword>
<accession>A0A160P8Q4</accession>
<keyword evidence="2" id="KW-0597">Phosphoprotein</keyword>
<evidence type="ECO:0000259" key="3">
    <source>
        <dbReference type="PROSITE" id="PS50075"/>
    </source>
</evidence>
<gene>
    <name evidence="4" type="ORF">SLA_6880</name>
</gene>
<dbReference type="PANTHER" id="PTHR45527">
    <property type="entry name" value="NONRIBOSOMAL PEPTIDE SYNTHETASE"/>
    <property type="match status" value="1"/>
</dbReference>
<evidence type="ECO:0000256" key="2">
    <source>
        <dbReference type="ARBA" id="ARBA00022553"/>
    </source>
</evidence>
<evidence type="ECO:0000313" key="5">
    <source>
        <dbReference type="Proteomes" id="UP000217676"/>
    </source>
</evidence>
<keyword evidence="1" id="KW-0596">Phosphopantetheine</keyword>
<organism evidence="4 5">
    <name type="scientific">Streptomyces laurentii</name>
    <dbReference type="NCBI Taxonomy" id="39478"/>
    <lineage>
        <taxon>Bacteria</taxon>
        <taxon>Bacillati</taxon>
        <taxon>Actinomycetota</taxon>
        <taxon>Actinomycetes</taxon>
        <taxon>Kitasatosporales</taxon>
        <taxon>Streptomycetaceae</taxon>
        <taxon>Streptomyces</taxon>
    </lineage>
</organism>
<dbReference type="InterPro" id="IPR020806">
    <property type="entry name" value="PKS_PP-bd"/>
</dbReference>
<dbReference type="GO" id="GO:0017000">
    <property type="term" value="P:antibiotic biosynthetic process"/>
    <property type="evidence" value="ECO:0007669"/>
    <property type="project" value="UniProtKB-ARBA"/>
</dbReference>
<proteinExistence type="predicted"/>
<dbReference type="GO" id="GO:0031177">
    <property type="term" value="F:phosphopantetheine binding"/>
    <property type="evidence" value="ECO:0007669"/>
    <property type="project" value="InterPro"/>
</dbReference>
<dbReference type="AlphaFoldDB" id="A0A160P8Q4"/>
<dbReference type="GO" id="GO:0005737">
    <property type="term" value="C:cytoplasm"/>
    <property type="evidence" value="ECO:0007669"/>
    <property type="project" value="TreeGrafter"/>
</dbReference>
<dbReference type="SUPFAM" id="SSF47336">
    <property type="entry name" value="ACP-like"/>
    <property type="match status" value="1"/>
</dbReference>